<protein>
    <submittedName>
        <fullName evidence="1">Uncharacterized protein</fullName>
    </submittedName>
</protein>
<accession>A0A8F9TZ73</accession>
<dbReference type="AlphaFoldDB" id="A0A8F9TZ73"/>
<keyword evidence="2" id="KW-1185">Reference proteome</keyword>
<dbReference type="KEGG" id="ole:K0B96_13185"/>
<dbReference type="Proteomes" id="UP000825051">
    <property type="component" value="Chromosome"/>
</dbReference>
<evidence type="ECO:0000313" key="1">
    <source>
        <dbReference type="EMBL" id="QYM80840.1"/>
    </source>
</evidence>
<name>A0A8F9TZ73_9BACT</name>
<reference evidence="1" key="1">
    <citation type="submission" date="2021-08" db="EMBL/GenBank/DDBJ databases">
        <title>Genome of a novel bacterium of the phylum Verrucomicrobia, Oleiharenicola sp. KSB-15.</title>
        <authorList>
            <person name="Chung J.-H."/>
            <person name="Ahn J.-H."/>
            <person name="Yoon Y."/>
            <person name="Kim D.-Y."/>
            <person name="An S.-H."/>
            <person name="Park I."/>
            <person name="Yeon J."/>
        </authorList>
    </citation>
    <scope>NUCLEOTIDE SEQUENCE</scope>
    <source>
        <strain evidence="1">KSB-15</strain>
    </source>
</reference>
<gene>
    <name evidence="1" type="ORF">K0B96_13185</name>
</gene>
<sequence length="68" mass="7255">MSAPSTTDPAITAAERAGFDLNLIDCNLALSPEQRLLRHDAALELAQELRKAGEARYAQPAPAPAKAR</sequence>
<dbReference type="EMBL" id="CP080507">
    <property type="protein sequence ID" value="QYM80840.1"/>
    <property type="molecule type" value="Genomic_DNA"/>
</dbReference>
<proteinExistence type="predicted"/>
<organism evidence="1 2">
    <name type="scientific">Horticoccus luteus</name>
    <dbReference type="NCBI Taxonomy" id="2862869"/>
    <lineage>
        <taxon>Bacteria</taxon>
        <taxon>Pseudomonadati</taxon>
        <taxon>Verrucomicrobiota</taxon>
        <taxon>Opitutia</taxon>
        <taxon>Opitutales</taxon>
        <taxon>Opitutaceae</taxon>
        <taxon>Horticoccus</taxon>
    </lineage>
</organism>
<evidence type="ECO:0000313" key="2">
    <source>
        <dbReference type="Proteomes" id="UP000825051"/>
    </source>
</evidence>